<reference evidence="2" key="1">
    <citation type="journal article" date="2019" name="Int. J. Syst. Evol. Microbiol.">
        <title>The Global Catalogue of Microorganisms (GCM) 10K type strain sequencing project: providing services to taxonomists for standard genome sequencing and annotation.</title>
        <authorList>
            <consortium name="The Broad Institute Genomics Platform"/>
            <consortium name="The Broad Institute Genome Sequencing Center for Infectious Disease"/>
            <person name="Wu L."/>
            <person name="Ma J."/>
        </authorList>
    </citation>
    <scope>NUCLEOTIDE SEQUENCE [LARGE SCALE GENOMIC DNA]</scope>
    <source>
        <strain evidence="2">NBRC 110608</strain>
    </source>
</reference>
<keyword evidence="2" id="KW-1185">Reference proteome</keyword>
<evidence type="ECO:0000313" key="1">
    <source>
        <dbReference type="EMBL" id="BDZ58096.1"/>
    </source>
</evidence>
<evidence type="ECO:0000313" key="2">
    <source>
        <dbReference type="Proteomes" id="UP001321421"/>
    </source>
</evidence>
<sequence>MPRRGAPVAQRQHRAQPALLLERLDIRARRDVTAGVRAAGDDATVGVRVVVGDGPGVLGQAVGLDRFGQVDQRLGVADLGQDLPGPGAGSVLLRIWA</sequence>
<dbReference type="Proteomes" id="UP001321421">
    <property type="component" value="Chromosome"/>
</dbReference>
<organism evidence="1 2">
    <name type="scientific">Barrientosiimonas endolithica</name>
    <dbReference type="NCBI Taxonomy" id="1535208"/>
    <lineage>
        <taxon>Bacteria</taxon>
        <taxon>Bacillati</taxon>
        <taxon>Actinomycetota</taxon>
        <taxon>Actinomycetes</taxon>
        <taxon>Micrococcales</taxon>
        <taxon>Dermacoccaceae</taxon>
        <taxon>Barrientosiimonas</taxon>
    </lineage>
</organism>
<protein>
    <submittedName>
        <fullName evidence="1">Uncharacterized protein</fullName>
    </submittedName>
</protein>
<name>A0ABM8HBE1_9MICO</name>
<proteinExistence type="predicted"/>
<dbReference type="EMBL" id="AP027735">
    <property type="protein sequence ID" value="BDZ58096.1"/>
    <property type="molecule type" value="Genomic_DNA"/>
</dbReference>
<gene>
    <name evidence="1" type="ORF">GCM10025872_17530</name>
</gene>
<accession>A0ABM8HBE1</accession>